<evidence type="ECO:0000259" key="12">
    <source>
        <dbReference type="PROSITE" id="PS50011"/>
    </source>
</evidence>
<keyword evidence="6 14" id="KW-0418">Kinase</keyword>
<feature type="compositionally biased region" description="Low complexity" evidence="11">
    <location>
        <begin position="342"/>
        <end position="354"/>
    </location>
</feature>
<dbReference type="InterPro" id="IPR011009">
    <property type="entry name" value="Kinase-like_dom_sf"/>
</dbReference>
<dbReference type="AlphaFoldDB" id="A0A4Q9P843"/>
<dbReference type="EMBL" id="ML143421">
    <property type="protein sequence ID" value="TBU28502.1"/>
    <property type="molecule type" value="Genomic_DNA"/>
</dbReference>
<proteinExistence type="inferred from homology"/>
<gene>
    <name evidence="14" type="ORF">BD310DRAFT_817570</name>
    <name evidence="13" type="ORF">BD311DRAFT_663339</name>
</gene>
<comment type="catalytic activity">
    <reaction evidence="8">
        <text>L-threonyl-[protein] + ATP = O-phospho-L-threonyl-[protein] + ADP + H(+)</text>
        <dbReference type="Rhea" id="RHEA:46608"/>
        <dbReference type="Rhea" id="RHEA-COMP:11060"/>
        <dbReference type="Rhea" id="RHEA-COMP:11605"/>
        <dbReference type="ChEBI" id="CHEBI:15378"/>
        <dbReference type="ChEBI" id="CHEBI:30013"/>
        <dbReference type="ChEBI" id="CHEBI:30616"/>
        <dbReference type="ChEBI" id="CHEBI:61977"/>
        <dbReference type="ChEBI" id="CHEBI:456216"/>
        <dbReference type="EC" id="2.7.11.1"/>
    </reaction>
</comment>
<keyword evidence="5 10" id="KW-0547">Nucleotide-binding</keyword>
<feature type="compositionally biased region" description="Low complexity" evidence="11">
    <location>
        <begin position="433"/>
        <end position="445"/>
    </location>
</feature>
<comment type="similarity">
    <text evidence="1">Belongs to the protein kinase superfamily. NEK Ser/Thr protein kinase family. NIMA subfamily.</text>
</comment>
<dbReference type="Pfam" id="PF00069">
    <property type="entry name" value="Pkinase"/>
    <property type="match status" value="1"/>
</dbReference>
<keyword evidence="15" id="KW-1185">Reference proteome</keyword>
<dbReference type="OrthoDB" id="541276at2759"/>
<evidence type="ECO:0000256" key="6">
    <source>
        <dbReference type="ARBA" id="ARBA00022777"/>
    </source>
</evidence>
<evidence type="ECO:0000313" key="15">
    <source>
        <dbReference type="Proteomes" id="UP000292082"/>
    </source>
</evidence>
<dbReference type="SUPFAM" id="SSF56112">
    <property type="entry name" value="Protein kinase-like (PK-like)"/>
    <property type="match status" value="1"/>
</dbReference>
<dbReference type="PANTHER" id="PTHR43671:SF98">
    <property type="entry name" value="SERINE_THREONINE-PROTEIN KINASE NEK11"/>
    <property type="match status" value="1"/>
</dbReference>
<evidence type="ECO:0000256" key="9">
    <source>
        <dbReference type="ARBA" id="ARBA00048679"/>
    </source>
</evidence>
<dbReference type="GO" id="GO:0005524">
    <property type="term" value="F:ATP binding"/>
    <property type="evidence" value="ECO:0007669"/>
    <property type="project" value="UniProtKB-UniRule"/>
</dbReference>
<comment type="catalytic activity">
    <reaction evidence="9">
        <text>L-seryl-[protein] + ATP = O-phospho-L-seryl-[protein] + ADP + H(+)</text>
        <dbReference type="Rhea" id="RHEA:17989"/>
        <dbReference type="Rhea" id="RHEA-COMP:9863"/>
        <dbReference type="Rhea" id="RHEA-COMP:11604"/>
        <dbReference type="ChEBI" id="CHEBI:15378"/>
        <dbReference type="ChEBI" id="CHEBI:29999"/>
        <dbReference type="ChEBI" id="CHEBI:30616"/>
        <dbReference type="ChEBI" id="CHEBI:83421"/>
        <dbReference type="ChEBI" id="CHEBI:456216"/>
        <dbReference type="EC" id="2.7.11.1"/>
    </reaction>
</comment>
<dbReference type="Proteomes" id="UP000292082">
    <property type="component" value="Unassembled WGS sequence"/>
</dbReference>
<dbReference type="InterPro" id="IPR050660">
    <property type="entry name" value="NEK_Ser/Thr_kinase"/>
</dbReference>
<dbReference type="InterPro" id="IPR017441">
    <property type="entry name" value="Protein_kinase_ATP_BS"/>
</dbReference>
<dbReference type="PANTHER" id="PTHR43671">
    <property type="entry name" value="SERINE/THREONINE-PROTEIN KINASE NEK"/>
    <property type="match status" value="1"/>
</dbReference>
<evidence type="ECO:0000256" key="7">
    <source>
        <dbReference type="ARBA" id="ARBA00022840"/>
    </source>
</evidence>
<evidence type="ECO:0000256" key="2">
    <source>
        <dbReference type="ARBA" id="ARBA00012513"/>
    </source>
</evidence>
<feature type="region of interest" description="Disordered" evidence="11">
    <location>
        <begin position="317"/>
        <end position="457"/>
    </location>
</feature>
<sequence length="501" mass="55985">MPTIERRMPCFSGTSFDNGRYMLSRQIGVGGFGVVYQCRERIPGTTRSVTRAVKVCPAFPEGSNRGYCQDREAALHRKVSDHPNVASLHRVVREGRFQYTVMDYYSAGDLRTLIGKRRALARNDDLLREIILQIIDAVEACHQRGVYHRDIKPDNILVKEDLSKVYLTDFGLATNSKTSTSFGIGTPFYECPECIDCGDVEYPYDTRRADIWALGITIIQLATGRLPWSKATIHDRHFYKFLDQPDFLLKIFPITPGLNHILRRILTMIPKDQCSLSELRRLVRNLDRFWLTEKEVASSRYWAVKQTWRQYKPVESYLSEESGDSSDDWESSCGDTLESDTSSESGGSIAGASSDSERELRARRVSSGAIQKAEEGHHASPQTPPKAEGQPQPQPVEHFDNEPLPPVPAIMRTASSDEFPIRKPGCNPAVIPESTSTSSSECSGPDTPPTRPHDPPAIVTTQELSDEIPLQAVGHAENDKMTEARRASLVLWVPFSGQAAS</sequence>
<evidence type="ECO:0000256" key="10">
    <source>
        <dbReference type="PROSITE-ProRule" id="PRU10141"/>
    </source>
</evidence>
<dbReference type="PROSITE" id="PS00107">
    <property type="entry name" value="PROTEIN_KINASE_ATP"/>
    <property type="match status" value="1"/>
</dbReference>
<dbReference type="STRING" id="114155.A0A4Q9P843"/>
<accession>A0A4Q9P843</accession>
<keyword evidence="4" id="KW-0808">Transferase</keyword>
<organism evidence="14 15">
    <name type="scientific">Dichomitus squalens</name>
    <dbReference type="NCBI Taxonomy" id="114155"/>
    <lineage>
        <taxon>Eukaryota</taxon>
        <taxon>Fungi</taxon>
        <taxon>Dikarya</taxon>
        <taxon>Basidiomycota</taxon>
        <taxon>Agaricomycotina</taxon>
        <taxon>Agaricomycetes</taxon>
        <taxon>Polyporales</taxon>
        <taxon>Polyporaceae</taxon>
        <taxon>Dichomitus</taxon>
    </lineage>
</organism>
<dbReference type="GO" id="GO:0004674">
    <property type="term" value="F:protein serine/threonine kinase activity"/>
    <property type="evidence" value="ECO:0007669"/>
    <property type="project" value="UniProtKB-KW"/>
</dbReference>
<keyword evidence="3" id="KW-0723">Serine/threonine-protein kinase</keyword>
<evidence type="ECO:0000256" key="3">
    <source>
        <dbReference type="ARBA" id="ARBA00022527"/>
    </source>
</evidence>
<dbReference type="PROSITE" id="PS00108">
    <property type="entry name" value="PROTEIN_KINASE_ST"/>
    <property type="match status" value="1"/>
</dbReference>
<dbReference type="PROSITE" id="PS50011">
    <property type="entry name" value="PROTEIN_KINASE_DOM"/>
    <property type="match status" value="1"/>
</dbReference>
<dbReference type="Proteomes" id="UP000292957">
    <property type="component" value="Unassembled WGS sequence"/>
</dbReference>
<evidence type="ECO:0000256" key="11">
    <source>
        <dbReference type="SAM" id="MobiDB-lite"/>
    </source>
</evidence>
<evidence type="ECO:0000256" key="5">
    <source>
        <dbReference type="ARBA" id="ARBA00022741"/>
    </source>
</evidence>
<dbReference type="Gene3D" id="1.10.510.10">
    <property type="entry name" value="Transferase(Phosphotransferase) domain 1"/>
    <property type="match status" value="1"/>
</dbReference>
<evidence type="ECO:0000313" key="13">
    <source>
        <dbReference type="EMBL" id="TBU28502.1"/>
    </source>
</evidence>
<evidence type="ECO:0000256" key="8">
    <source>
        <dbReference type="ARBA" id="ARBA00047899"/>
    </source>
</evidence>
<evidence type="ECO:0000256" key="4">
    <source>
        <dbReference type="ARBA" id="ARBA00022679"/>
    </source>
</evidence>
<keyword evidence="7 10" id="KW-0067">ATP-binding</keyword>
<evidence type="ECO:0000256" key="1">
    <source>
        <dbReference type="ARBA" id="ARBA00010886"/>
    </source>
</evidence>
<dbReference type="EMBL" id="ML145115">
    <property type="protein sequence ID" value="TBU59315.1"/>
    <property type="molecule type" value="Genomic_DNA"/>
</dbReference>
<dbReference type="InterPro" id="IPR000719">
    <property type="entry name" value="Prot_kinase_dom"/>
</dbReference>
<evidence type="ECO:0000313" key="14">
    <source>
        <dbReference type="EMBL" id="TBU59315.1"/>
    </source>
</evidence>
<feature type="domain" description="Protein kinase" evidence="12">
    <location>
        <begin position="21"/>
        <end position="291"/>
    </location>
</feature>
<reference evidence="14 15" key="1">
    <citation type="submission" date="2019-01" db="EMBL/GenBank/DDBJ databases">
        <title>Draft genome sequences of three monokaryotic isolates of the white-rot basidiomycete fungus Dichomitus squalens.</title>
        <authorList>
            <consortium name="DOE Joint Genome Institute"/>
            <person name="Lopez S.C."/>
            <person name="Andreopoulos B."/>
            <person name="Pangilinan J."/>
            <person name="Lipzen A."/>
            <person name="Riley R."/>
            <person name="Ahrendt S."/>
            <person name="Ng V."/>
            <person name="Barry K."/>
            <person name="Daum C."/>
            <person name="Grigoriev I.V."/>
            <person name="Hilden K.S."/>
            <person name="Makela M.R."/>
            <person name="de Vries R.P."/>
        </authorList>
    </citation>
    <scope>NUCLEOTIDE SEQUENCE [LARGE SCALE GENOMIC DNA]</scope>
    <source>
        <strain evidence="14 15">CBS 464.89</strain>
        <strain evidence="13">OM18370.1</strain>
    </source>
</reference>
<feature type="compositionally biased region" description="Acidic residues" evidence="11">
    <location>
        <begin position="321"/>
        <end position="330"/>
    </location>
</feature>
<dbReference type="EC" id="2.7.11.1" evidence="2"/>
<dbReference type="InterPro" id="IPR008271">
    <property type="entry name" value="Ser/Thr_kinase_AS"/>
</dbReference>
<protein>
    <recommendedName>
        <fullName evidence="2">non-specific serine/threonine protein kinase</fullName>
        <ecNumber evidence="2">2.7.11.1</ecNumber>
    </recommendedName>
</protein>
<feature type="binding site" evidence="10">
    <location>
        <position position="54"/>
    </location>
    <ligand>
        <name>ATP</name>
        <dbReference type="ChEBI" id="CHEBI:30616"/>
    </ligand>
</feature>
<name>A0A4Q9P843_9APHY</name>
<dbReference type="SMART" id="SM00220">
    <property type="entry name" value="S_TKc"/>
    <property type="match status" value="1"/>
</dbReference>